<evidence type="ECO:0000256" key="2">
    <source>
        <dbReference type="ARBA" id="ARBA00009261"/>
    </source>
</evidence>
<feature type="transmembrane region" description="Helical" evidence="8">
    <location>
        <begin position="415"/>
        <end position="432"/>
    </location>
</feature>
<dbReference type="Gene3D" id="1.20.1740.10">
    <property type="entry name" value="Amino acid/polyamine transporter I"/>
    <property type="match status" value="1"/>
</dbReference>
<evidence type="ECO:0000256" key="4">
    <source>
        <dbReference type="ARBA" id="ARBA00022475"/>
    </source>
</evidence>
<dbReference type="Proteomes" id="UP000574276">
    <property type="component" value="Unassembled WGS sequence"/>
</dbReference>
<name>A0A839JWI2_9FIRM</name>
<gene>
    <name evidence="9" type="ORF">H0486_01790</name>
</gene>
<dbReference type="PRINTS" id="PR00175">
    <property type="entry name" value="NAALASMPORT"/>
</dbReference>
<evidence type="ECO:0000256" key="6">
    <source>
        <dbReference type="ARBA" id="ARBA00022989"/>
    </source>
</evidence>
<comment type="caution">
    <text evidence="9">The sequence shown here is derived from an EMBL/GenBank/DDBJ whole genome shotgun (WGS) entry which is preliminary data.</text>
</comment>
<evidence type="ECO:0000313" key="9">
    <source>
        <dbReference type="EMBL" id="MBB2181607.1"/>
    </source>
</evidence>
<keyword evidence="4 8" id="KW-1003">Cell membrane</keyword>
<dbReference type="EMBL" id="JACEGA010000001">
    <property type="protein sequence ID" value="MBB2181607.1"/>
    <property type="molecule type" value="Genomic_DNA"/>
</dbReference>
<evidence type="ECO:0000256" key="7">
    <source>
        <dbReference type="ARBA" id="ARBA00023136"/>
    </source>
</evidence>
<keyword evidence="6 8" id="KW-1133">Transmembrane helix</keyword>
<reference evidence="9 10" key="1">
    <citation type="submission" date="2020-07" db="EMBL/GenBank/DDBJ databases">
        <title>Characterization and genome sequencing of isolate MD1, a novel member within the family Lachnospiraceae.</title>
        <authorList>
            <person name="Rettenmaier R."/>
            <person name="Di Bello L."/>
            <person name="Zinser C."/>
            <person name="Scheitz K."/>
            <person name="Liebl W."/>
            <person name="Zverlov V."/>
        </authorList>
    </citation>
    <scope>NUCLEOTIDE SEQUENCE [LARGE SCALE GENOMIC DNA]</scope>
    <source>
        <strain evidence="9 10">MD1</strain>
    </source>
</reference>
<comment type="similarity">
    <text evidence="2 8">Belongs to the alanine or glycine:cation symporter (AGCS) (TC 2.A.25) family.</text>
</comment>
<dbReference type="PANTHER" id="PTHR30330:SF3">
    <property type="entry name" value="TRANSCRIPTIONAL REGULATOR, LRP FAMILY"/>
    <property type="match status" value="1"/>
</dbReference>
<keyword evidence="5 8" id="KW-0812">Transmembrane</keyword>
<keyword evidence="8" id="KW-0769">Symport</keyword>
<feature type="transmembrane region" description="Helical" evidence="8">
    <location>
        <begin position="36"/>
        <end position="55"/>
    </location>
</feature>
<keyword evidence="7 8" id="KW-0472">Membrane</keyword>
<dbReference type="PANTHER" id="PTHR30330">
    <property type="entry name" value="AGSS FAMILY TRANSPORTER, SODIUM-ALANINE"/>
    <property type="match status" value="1"/>
</dbReference>
<proteinExistence type="inferred from homology"/>
<protein>
    <submittedName>
        <fullName evidence="9">Sodium:alanine symporter family protein</fullName>
    </submittedName>
</protein>
<dbReference type="GO" id="GO:0005283">
    <property type="term" value="F:amino acid:sodium symporter activity"/>
    <property type="evidence" value="ECO:0007669"/>
    <property type="project" value="InterPro"/>
</dbReference>
<keyword evidence="10" id="KW-1185">Reference proteome</keyword>
<sequence>MVLYFYIYFPKSSHIFYKNIDQGGCLIDFLKSINNFIWGVPLPVLLFGCHIYFTFRLKGVQRHIGKAIQLSVTPNSDEEGDLSGFASLTATLAATIGTGNIVGISTAVALGGPGAIFWCWLTGLLGMATSYAECYLGILFRRKTSDGSFLGGPMYALEYGLNKKWLAILFSVFTLMASCGVGCSTQSRAVTETAKTLWNLPEIAVGMIVAIIVGFVIVGGVQSIGKICSRLVPAMGLFYILGCIVLLIMNSGYIGSALEIIVKSAFTSTRLPAAVAGGFIGSTIRSAARYGIARGLFTNESGLGSAAIAAAGAKTSHPSRQALISMSATFWDTVIMCAITGLVIVTNILKSPGSVEGYSFAELTTAAFDSLPLGNIFLGLSLIAFAVATLIGWSYFGEKAVEYIFGKSRINTYRLLYIIMIYLGSIMSLELVWEVTDLVNAFMALPNLICLLLLRKKILPYSD</sequence>
<evidence type="ECO:0000313" key="10">
    <source>
        <dbReference type="Proteomes" id="UP000574276"/>
    </source>
</evidence>
<evidence type="ECO:0000256" key="3">
    <source>
        <dbReference type="ARBA" id="ARBA00022448"/>
    </source>
</evidence>
<feature type="transmembrane region" description="Helical" evidence="8">
    <location>
        <begin position="376"/>
        <end position="395"/>
    </location>
</feature>
<organism evidence="9 10">
    <name type="scientific">Variimorphobacter saccharofermentans</name>
    <dbReference type="NCBI Taxonomy" id="2755051"/>
    <lineage>
        <taxon>Bacteria</taxon>
        <taxon>Bacillati</taxon>
        <taxon>Bacillota</taxon>
        <taxon>Clostridia</taxon>
        <taxon>Lachnospirales</taxon>
        <taxon>Lachnospiraceae</taxon>
        <taxon>Variimorphobacter</taxon>
    </lineage>
</organism>
<feature type="transmembrane region" description="Helical" evidence="8">
    <location>
        <begin position="438"/>
        <end position="454"/>
    </location>
</feature>
<keyword evidence="3 8" id="KW-0813">Transport</keyword>
<dbReference type="Pfam" id="PF01235">
    <property type="entry name" value="Na_Ala_symp"/>
    <property type="match status" value="1"/>
</dbReference>
<evidence type="ECO:0000256" key="5">
    <source>
        <dbReference type="ARBA" id="ARBA00022692"/>
    </source>
</evidence>
<feature type="transmembrane region" description="Helical" evidence="8">
    <location>
        <begin position="203"/>
        <end position="224"/>
    </location>
</feature>
<evidence type="ECO:0000256" key="8">
    <source>
        <dbReference type="RuleBase" id="RU363064"/>
    </source>
</evidence>
<dbReference type="GO" id="GO:0005886">
    <property type="term" value="C:plasma membrane"/>
    <property type="evidence" value="ECO:0007669"/>
    <property type="project" value="UniProtKB-SubCell"/>
</dbReference>
<evidence type="ECO:0000256" key="1">
    <source>
        <dbReference type="ARBA" id="ARBA00004651"/>
    </source>
</evidence>
<feature type="transmembrane region" description="Helical" evidence="8">
    <location>
        <begin position="165"/>
        <end position="183"/>
    </location>
</feature>
<feature type="transmembrane region" description="Helical" evidence="8">
    <location>
        <begin position="236"/>
        <end position="254"/>
    </location>
</feature>
<dbReference type="AlphaFoldDB" id="A0A839JWI2"/>
<accession>A0A839JWI2</accession>
<feature type="transmembrane region" description="Helical" evidence="8">
    <location>
        <begin position="329"/>
        <end position="349"/>
    </location>
</feature>
<dbReference type="InterPro" id="IPR001463">
    <property type="entry name" value="Na/Ala_symport"/>
</dbReference>
<comment type="subcellular location">
    <subcellularLocation>
        <location evidence="1 8">Cell membrane</location>
        <topology evidence="1 8">Multi-pass membrane protein</topology>
    </subcellularLocation>
</comment>
<dbReference type="NCBIfam" id="TIGR00835">
    <property type="entry name" value="agcS"/>
    <property type="match status" value="1"/>
</dbReference>